<dbReference type="InterPro" id="IPR015943">
    <property type="entry name" value="WD40/YVTN_repeat-like_dom_sf"/>
</dbReference>
<accession>X8AGB1</accession>
<sequence>MLCPLTQDVVATITVGRQPSCVAESPGGHYLYVGDYSGAVTVVSIDSAAAARGCRAKTTARAARGWVGTHCRSLSRR</sequence>
<dbReference type="PATRIC" id="fig|1299334.3.peg.5824"/>
<comment type="caution">
    <text evidence="1">The sequence shown here is derived from an EMBL/GenBank/DDBJ whole genome shotgun (WGS) entry which is preliminary data.</text>
</comment>
<dbReference type="Gene3D" id="2.130.10.10">
    <property type="entry name" value="YVTN repeat-like/Quinoprotein amine dehydrogenase"/>
    <property type="match status" value="1"/>
</dbReference>
<reference evidence="1" key="1">
    <citation type="submission" date="2014-01" db="EMBL/GenBank/DDBJ databases">
        <authorList>
            <person name="Brown-Elliot B."/>
            <person name="Wallace R."/>
            <person name="Lenaerts A."/>
            <person name="Ordway D."/>
            <person name="DeGroote M.A."/>
            <person name="Parker T."/>
            <person name="Sizemore C."/>
            <person name="Tallon L.J."/>
            <person name="Sadzewicz L.K."/>
            <person name="Sengamalay N."/>
            <person name="Fraser C.M."/>
            <person name="Hine E."/>
            <person name="Shefchek K.A."/>
            <person name="Das S.P."/>
            <person name="Tettelin H."/>
        </authorList>
    </citation>
    <scope>NUCLEOTIDE SEQUENCE [LARGE SCALE GENOMIC DNA]</scope>
    <source>
        <strain evidence="1">4042</strain>
    </source>
</reference>
<proteinExistence type="predicted"/>
<dbReference type="SUPFAM" id="SSF51004">
    <property type="entry name" value="C-terminal (heme d1) domain of cytochrome cd1-nitrite reductase"/>
    <property type="match status" value="1"/>
</dbReference>
<dbReference type="EMBL" id="JAOB01000060">
    <property type="protein sequence ID" value="EUA29880.1"/>
    <property type="molecule type" value="Genomic_DNA"/>
</dbReference>
<organism evidence="1">
    <name type="scientific">Mycobacterium xenopi 4042</name>
    <dbReference type="NCBI Taxonomy" id="1299334"/>
    <lineage>
        <taxon>Bacteria</taxon>
        <taxon>Bacillati</taxon>
        <taxon>Actinomycetota</taxon>
        <taxon>Actinomycetes</taxon>
        <taxon>Mycobacteriales</taxon>
        <taxon>Mycobacteriaceae</taxon>
        <taxon>Mycobacterium</taxon>
    </lineage>
</organism>
<evidence type="ECO:0008006" key="2">
    <source>
        <dbReference type="Google" id="ProtNLM"/>
    </source>
</evidence>
<dbReference type="AlphaFoldDB" id="X8AGB1"/>
<evidence type="ECO:0000313" key="1">
    <source>
        <dbReference type="EMBL" id="EUA29880.1"/>
    </source>
</evidence>
<dbReference type="InterPro" id="IPR011048">
    <property type="entry name" value="Haem_d1_sf"/>
</dbReference>
<gene>
    <name evidence="1" type="ORF">I553_4133</name>
</gene>
<name>X8AGB1_MYCXE</name>
<protein>
    <recommendedName>
        <fullName evidence="2">Lactonase, 7-bladed beta-propeller family protein</fullName>
    </recommendedName>
</protein>